<feature type="binding site" evidence="3">
    <location>
        <position position="23"/>
    </location>
    <ligand>
        <name>a divalent metal cation</name>
        <dbReference type="ChEBI" id="CHEBI:60240"/>
        <label>1</label>
    </ligand>
</feature>
<dbReference type="PANTHER" id="PTHR10819:SF3">
    <property type="entry name" value="PHOSPHOTRIESTERASE-RELATED PROTEIN"/>
    <property type="match status" value="1"/>
</dbReference>
<dbReference type="Proteomes" id="UP000594454">
    <property type="component" value="Chromosome 3"/>
</dbReference>
<dbReference type="EMBL" id="LR899011">
    <property type="protein sequence ID" value="CAD7084561.1"/>
    <property type="molecule type" value="Genomic_DNA"/>
</dbReference>
<sequence>MSTVIQTVLGSIQPNLLGRTLTHEHFGINFEGFAVPGPEDLKPFLEKRIHLDNVGFVRQYPYSSHDNINFHDEEARDAIKKDIELFKKLGGNSIVENTSHGLKRDLEFMYEISQATGVHVIAGTGHYIHNLQSEDILTMGVEKMTDLYSKEIITGVEINNGKNIVKCGFIGEVGSGYPLHEFEKHAILATGEIQEVLGCGVSFHPGRDPKAPFEIVRHYLEAGGKAEKCVMSHLDRTIFDVDELLEFAKLGTYLQFDLFGIECSYYQLNPDVDMPSDGQRINTLMRLIAEGLEDKIMMSHDIHSKHRLTSFGGHGYHHIYTNVLPRMHGKGLTVEQVEKITVTNPANWLQMKI</sequence>
<dbReference type="AlphaFoldDB" id="A0A7R8UPD9"/>
<feature type="binding site" evidence="3">
    <location>
        <position position="172"/>
    </location>
    <ligand>
        <name>a divalent metal cation</name>
        <dbReference type="ChEBI" id="CHEBI:60240"/>
        <label>1</label>
    </ligand>
</feature>
<comment type="caution">
    <text evidence="4">Lacks conserved residue(s) required for the propagation of feature annotation.</text>
</comment>
<dbReference type="Gene3D" id="3.20.20.140">
    <property type="entry name" value="Metal-dependent hydrolases"/>
    <property type="match status" value="1"/>
</dbReference>
<keyword evidence="2" id="KW-0378">Hydrolase</keyword>
<feature type="binding site" evidence="3">
    <location>
        <position position="172"/>
    </location>
    <ligand>
        <name>a divalent metal cation</name>
        <dbReference type="ChEBI" id="CHEBI:60240"/>
        <label>2</label>
    </ligand>
</feature>
<comment type="cofactor">
    <cofactor evidence="3">
        <name>a divalent metal cation</name>
        <dbReference type="ChEBI" id="CHEBI:60240"/>
    </cofactor>
    <text evidence="3">Binds 2 divalent metal cations per subunit.</text>
</comment>
<evidence type="ECO:0000256" key="4">
    <source>
        <dbReference type="PROSITE-ProRule" id="PRU00679"/>
    </source>
</evidence>
<feature type="binding site" evidence="3">
    <location>
        <position position="233"/>
    </location>
    <ligand>
        <name>a divalent metal cation</name>
        <dbReference type="ChEBI" id="CHEBI:60240"/>
        <label>2</label>
    </ligand>
</feature>
<keyword evidence="1 3" id="KW-0479">Metal-binding</keyword>
<dbReference type="OrthoDB" id="9998343at2759"/>
<keyword evidence="6" id="KW-1185">Reference proteome</keyword>
<gene>
    <name evidence="5" type="ORF">HERILL_LOCUS7449</name>
</gene>
<name>A0A7R8UPD9_HERIL</name>
<dbReference type="Pfam" id="PF02126">
    <property type="entry name" value="PTE"/>
    <property type="match status" value="1"/>
</dbReference>
<proteinExistence type="inferred from homology"/>
<evidence type="ECO:0000313" key="5">
    <source>
        <dbReference type="EMBL" id="CAD7084561.1"/>
    </source>
</evidence>
<reference evidence="5 6" key="1">
    <citation type="submission" date="2020-11" db="EMBL/GenBank/DDBJ databases">
        <authorList>
            <person name="Wallbank WR R."/>
            <person name="Pardo Diaz C."/>
            <person name="Kozak K."/>
            <person name="Martin S."/>
            <person name="Jiggins C."/>
            <person name="Moest M."/>
            <person name="Warren A I."/>
            <person name="Generalovic N T."/>
            <person name="Byers J.R.P. K."/>
            <person name="Montejo-Kovacevich G."/>
            <person name="Yen C E."/>
        </authorList>
    </citation>
    <scope>NUCLEOTIDE SEQUENCE [LARGE SCALE GENOMIC DNA]</scope>
</reference>
<dbReference type="OMA" id="CHMNPSH"/>
<dbReference type="PROSITE" id="PS51347">
    <property type="entry name" value="PHOSPHOTRIESTERASE_2"/>
    <property type="match status" value="1"/>
</dbReference>
<evidence type="ECO:0000256" key="3">
    <source>
        <dbReference type="PIRSR" id="PIRSR601559-52"/>
    </source>
</evidence>
<evidence type="ECO:0000313" key="6">
    <source>
        <dbReference type="Proteomes" id="UP000594454"/>
    </source>
</evidence>
<feature type="binding site" evidence="3">
    <location>
        <position position="25"/>
    </location>
    <ligand>
        <name>a divalent metal cation</name>
        <dbReference type="ChEBI" id="CHEBI:60240"/>
        <label>1</label>
    </ligand>
</feature>
<dbReference type="InterPro" id="IPR032466">
    <property type="entry name" value="Metal_Hydrolase"/>
</dbReference>
<feature type="binding site" evidence="3">
    <location>
        <position position="301"/>
    </location>
    <ligand>
        <name>a divalent metal cation</name>
        <dbReference type="ChEBI" id="CHEBI:60240"/>
        <label>1</label>
    </ligand>
</feature>
<organism evidence="5 6">
    <name type="scientific">Hermetia illucens</name>
    <name type="common">Black soldier fly</name>
    <dbReference type="NCBI Taxonomy" id="343691"/>
    <lineage>
        <taxon>Eukaryota</taxon>
        <taxon>Metazoa</taxon>
        <taxon>Ecdysozoa</taxon>
        <taxon>Arthropoda</taxon>
        <taxon>Hexapoda</taxon>
        <taxon>Insecta</taxon>
        <taxon>Pterygota</taxon>
        <taxon>Neoptera</taxon>
        <taxon>Endopterygota</taxon>
        <taxon>Diptera</taxon>
        <taxon>Brachycera</taxon>
        <taxon>Stratiomyomorpha</taxon>
        <taxon>Stratiomyidae</taxon>
        <taxon>Hermetiinae</taxon>
        <taxon>Hermetia</taxon>
    </lineage>
</organism>
<accession>A0A7R8UPD9</accession>
<evidence type="ECO:0000256" key="2">
    <source>
        <dbReference type="ARBA" id="ARBA00022801"/>
    </source>
</evidence>
<evidence type="ECO:0008006" key="7">
    <source>
        <dbReference type="Google" id="ProtNLM"/>
    </source>
</evidence>
<dbReference type="InParanoid" id="A0A7R8UPD9"/>
<feature type="binding site" evidence="3">
    <location>
        <position position="204"/>
    </location>
    <ligand>
        <name>a divalent metal cation</name>
        <dbReference type="ChEBI" id="CHEBI:60240"/>
        <label>2</label>
    </ligand>
</feature>
<comment type="similarity">
    <text evidence="4">Belongs to the metallo-dependent hydrolases superfamily. Phosphotriesterase family.</text>
</comment>
<dbReference type="FunCoup" id="A0A7R8UPD9">
    <property type="interactions" value="2"/>
</dbReference>
<dbReference type="GO" id="GO:0016787">
    <property type="term" value="F:hydrolase activity"/>
    <property type="evidence" value="ECO:0007669"/>
    <property type="project" value="UniProtKB-KW"/>
</dbReference>
<dbReference type="GO" id="GO:0008270">
    <property type="term" value="F:zinc ion binding"/>
    <property type="evidence" value="ECO:0007669"/>
    <property type="project" value="InterPro"/>
</dbReference>
<protein>
    <recommendedName>
        <fullName evidence="7">Parathion hydrolase-related protein</fullName>
    </recommendedName>
</protein>
<dbReference type="PANTHER" id="PTHR10819">
    <property type="entry name" value="PHOSPHOTRIESTERASE-RELATED"/>
    <property type="match status" value="1"/>
</dbReference>
<dbReference type="SUPFAM" id="SSF51556">
    <property type="entry name" value="Metallo-dependent hydrolases"/>
    <property type="match status" value="1"/>
</dbReference>
<dbReference type="InterPro" id="IPR001559">
    <property type="entry name" value="Phosphotriesterase"/>
</dbReference>
<evidence type="ECO:0000256" key="1">
    <source>
        <dbReference type="ARBA" id="ARBA00022723"/>
    </source>
</evidence>